<accession>A0ABT5VAX2</accession>
<gene>
    <name evidence="1" type="ORF">N7Z68_04295</name>
</gene>
<dbReference type="EMBL" id="JAOTPO010000002">
    <property type="protein sequence ID" value="MDE5412595.1"/>
    <property type="molecule type" value="Genomic_DNA"/>
</dbReference>
<dbReference type="SUPFAM" id="SSF53474">
    <property type="entry name" value="alpha/beta-Hydrolases"/>
    <property type="match status" value="1"/>
</dbReference>
<sequence length="251" mass="30294">MSVSERFFCIHEQWSVVHLPEKPNGFAILLIGDTDHYVNEKTSLWMQHPERLKFIDTLRNEGYTIFTSNFYGRHWGSKKACELAENLYYYILKREILNPHIHIIAEGMGALLALKLFEKMKNNIRSTIMINPCLHLYRYYKNERNNRLFYKRLLTELSAAHQIEKELVEEKVLKKNNAWKFHNNIPLYIFHETSFRKYRFEEHSKRYEKYRLQEKSPINLKLYLPGKSISYFSKPIFSFLRKYEQKLSSPL</sequence>
<keyword evidence="1" id="KW-0378">Hydrolase</keyword>
<name>A0ABT5VAX2_9BACI</name>
<protein>
    <submittedName>
        <fullName evidence="1">Alpha/beta hydrolase</fullName>
    </submittedName>
</protein>
<dbReference type="Proteomes" id="UP001148125">
    <property type="component" value="Unassembled WGS sequence"/>
</dbReference>
<reference evidence="1" key="1">
    <citation type="submission" date="2024-05" db="EMBL/GenBank/DDBJ databases">
        <title>Alkalihalobacillus sp. strain MEB203 novel alkaliphilic bacterium from Lonar Lake, India.</title>
        <authorList>
            <person name="Joshi A."/>
            <person name="Thite S."/>
            <person name="Mengade P."/>
        </authorList>
    </citation>
    <scope>NUCLEOTIDE SEQUENCE</scope>
    <source>
        <strain evidence="1">MEB 203</strain>
    </source>
</reference>
<dbReference type="GO" id="GO:0016787">
    <property type="term" value="F:hydrolase activity"/>
    <property type="evidence" value="ECO:0007669"/>
    <property type="project" value="UniProtKB-KW"/>
</dbReference>
<evidence type="ECO:0000313" key="1">
    <source>
        <dbReference type="EMBL" id="MDE5412595.1"/>
    </source>
</evidence>
<keyword evidence="2" id="KW-1185">Reference proteome</keyword>
<dbReference type="Gene3D" id="3.40.50.1820">
    <property type="entry name" value="alpha/beta hydrolase"/>
    <property type="match status" value="1"/>
</dbReference>
<comment type="caution">
    <text evidence="1">The sequence shown here is derived from an EMBL/GenBank/DDBJ whole genome shotgun (WGS) entry which is preliminary data.</text>
</comment>
<dbReference type="RefSeq" id="WP_275117224.1">
    <property type="nucleotide sequence ID" value="NZ_JAOTPO010000002.1"/>
</dbReference>
<proteinExistence type="predicted"/>
<evidence type="ECO:0000313" key="2">
    <source>
        <dbReference type="Proteomes" id="UP001148125"/>
    </source>
</evidence>
<dbReference type="InterPro" id="IPR029058">
    <property type="entry name" value="AB_hydrolase_fold"/>
</dbReference>
<organism evidence="1 2">
    <name type="scientific">Alkalihalobacterium chitinilyticum</name>
    <dbReference type="NCBI Taxonomy" id="2980103"/>
    <lineage>
        <taxon>Bacteria</taxon>
        <taxon>Bacillati</taxon>
        <taxon>Bacillota</taxon>
        <taxon>Bacilli</taxon>
        <taxon>Bacillales</taxon>
        <taxon>Bacillaceae</taxon>
        <taxon>Alkalihalobacterium</taxon>
    </lineage>
</organism>